<organism evidence="2 3">
    <name type="scientific">Hymenobacter aranciens</name>
    <dbReference type="NCBI Taxonomy" id="3063996"/>
    <lineage>
        <taxon>Bacteria</taxon>
        <taxon>Pseudomonadati</taxon>
        <taxon>Bacteroidota</taxon>
        <taxon>Cytophagia</taxon>
        <taxon>Cytophagales</taxon>
        <taxon>Hymenobacteraceae</taxon>
        <taxon>Hymenobacter</taxon>
    </lineage>
</organism>
<evidence type="ECO:0000313" key="2">
    <source>
        <dbReference type="EMBL" id="MDO7877735.1"/>
    </source>
</evidence>
<dbReference type="Pfam" id="PF19975">
    <property type="entry name" value="DO-GTPase1"/>
    <property type="match status" value="1"/>
</dbReference>
<accession>A0ABT9BIY1</accession>
<reference evidence="2" key="1">
    <citation type="submission" date="2023-07" db="EMBL/GenBank/DDBJ databases">
        <authorList>
            <person name="Kim M.K."/>
        </authorList>
    </citation>
    <scope>NUCLEOTIDE SEQUENCE</scope>
    <source>
        <strain evidence="2">ASUV-10-1</strain>
    </source>
</reference>
<evidence type="ECO:0000259" key="1">
    <source>
        <dbReference type="Pfam" id="PF19975"/>
    </source>
</evidence>
<dbReference type="Proteomes" id="UP001176429">
    <property type="component" value="Unassembled WGS sequence"/>
</dbReference>
<gene>
    <name evidence="2" type="ORF">Q5H93_23565</name>
</gene>
<name>A0ABT9BIY1_9BACT</name>
<dbReference type="EMBL" id="JAUQSY010000025">
    <property type="protein sequence ID" value="MDO7877735.1"/>
    <property type="molecule type" value="Genomic_DNA"/>
</dbReference>
<sequence>MSQSHHLLIIGGPNAGKTHFVGQLYHRLDAGESAYRMVTAPADLTVIKAIIDRLVQGRAGGHTESGLNKEINFVVANAHTQIALAFPDYGGEQVRGLVSDRLVSSRWHELITQADEWLLLIRPDGIPELEDITTRGFANLEDLKARTAQAQSKAELTEPGFYIELLQMMLFVKGQSPLTPVRTPRLTVALSCWDTLGLASEGVEPLAELRQRLPFVATFLETVWAPGNWRVCGLSSLGRTLYPDKSDDEFMTNGPETAGYVVLPSGAHDADLTQLITF</sequence>
<dbReference type="RefSeq" id="WP_305009190.1">
    <property type="nucleotide sequence ID" value="NZ_JAUQSY010000025.1"/>
</dbReference>
<dbReference type="InterPro" id="IPR045530">
    <property type="entry name" value="DO-GTPase1"/>
</dbReference>
<feature type="domain" description="Double-GTPase 1" evidence="1">
    <location>
        <begin position="8"/>
        <end position="276"/>
    </location>
</feature>
<protein>
    <recommendedName>
        <fullName evidence="1">Double-GTPase 1 domain-containing protein</fullName>
    </recommendedName>
</protein>
<proteinExistence type="predicted"/>
<comment type="caution">
    <text evidence="2">The sequence shown here is derived from an EMBL/GenBank/DDBJ whole genome shotgun (WGS) entry which is preliminary data.</text>
</comment>
<keyword evidence="3" id="KW-1185">Reference proteome</keyword>
<evidence type="ECO:0000313" key="3">
    <source>
        <dbReference type="Proteomes" id="UP001176429"/>
    </source>
</evidence>